<reference evidence="3" key="1">
    <citation type="submission" date="2008-03" db="EMBL/GenBank/DDBJ databases">
        <title>Annotation of Ixodes scapularis.</title>
        <authorList>
            <consortium name="Ixodes scapularis Genome Project Consortium"/>
            <person name="Caler E."/>
            <person name="Hannick L.I."/>
            <person name="Bidwell S."/>
            <person name="Joardar V."/>
            <person name="Thiagarajan M."/>
            <person name="Amedeo P."/>
            <person name="Galinsky K.J."/>
            <person name="Schobel S."/>
            <person name="Inman J."/>
            <person name="Hostetler J."/>
            <person name="Miller J."/>
            <person name="Hammond M."/>
            <person name="Megy K."/>
            <person name="Lawson D."/>
            <person name="Kodira C."/>
            <person name="Sutton G."/>
            <person name="Meyer J."/>
            <person name="Hill C.A."/>
            <person name="Birren B."/>
            <person name="Nene V."/>
            <person name="Collins F."/>
            <person name="Alarcon-Chaidez F."/>
            <person name="Wikel S."/>
            <person name="Strausberg R."/>
        </authorList>
    </citation>
    <scope>NUCLEOTIDE SEQUENCE [LARGE SCALE GENOMIC DNA]</scope>
    <source>
        <strain evidence="3">Wikel</strain>
    </source>
</reference>
<feature type="compositionally biased region" description="Low complexity" evidence="1">
    <location>
        <begin position="59"/>
        <end position="71"/>
    </location>
</feature>
<organism evidence="2 3">
    <name type="scientific">Ixodes scapularis</name>
    <name type="common">Black-legged tick</name>
    <name type="synonym">Deer tick</name>
    <dbReference type="NCBI Taxonomy" id="6945"/>
    <lineage>
        <taxon>Eukaryota</taxon>
        <taxon>Metazoa</taxon>
        <taxon>Ecdysozoa</taxon>
        <taxon>Arthropoda</taxon>
        <taxon>Chelicerata</taxon>
        <taxon>Arachnida</taxon>
        <taxon>Acari</taxon>
        <taxon>Parasitiformes</taxon>
        <taxon>Ixodida</taxon>
        <taxon>Ixodoidea</taxon>
        <taxon>Ixodidae</taxon>
        <taxon>Ixodinae</taxon>
        <taxon>Ixodes</taxon>
    </lineage>
</organism>
<dbReference type="EMBL" id="ABJB011068511">
    <property type="status" value="NOT_ANNOTATED_CDS"/>
    <property type="molecule type" value="Genomic_DNA"/>
</dbReference>
<proteinExistence type="predicted"/>
<dbReference type="EnsemblMetazoa" id="ISCW000454-RA">
    <property type="protein sequence ID" value="ISCW000454-PA"/>
    <property type="gene ID" value="ISCW000454"/>
</dbReference>
<dbReference type="Proteomes" id="UP000001555">
    <property type="component" value="Unassembled WGS sequence"/>
</dbReference>
<dbReference type="VEuPathDB" id="VectorBase:ISCW000454"/>
<dbReference type="InParanoid" id="A0A1S4KJJ0"/>
<name>A0A1S4KJJ0_IXOSC</name>
<evidence type="ECO:0000256" key="1">
    <source>
        <dbReference type="SAM" id="MobiDB-lite"/>
    </source>
</evidence>
<accession>A0A1S4KJJ0</accession>
<reference evidence="2" key="2">
    <citation type="submission" date="2020-05" db="UniProtKB">
        <authorList>
            <consortium name="EnsemblMetazoa"/>
        </authorList>
    </citation>
    <scope>IDENTIFICATION</scope>
    <source>
        <strain evidence="2">wikel</strain>
    </source>
</reference>
<evidence type="ECO:0000313" key="3">
    <source>
        <dbReference type="Proteomes" id="UP000001555"/>
    </source>
</evidence>
<evidence type="ECO:0000313" key="2">
    <source>
        <dbReference type="EnsemblMetazoa" id="ISCW000454-PA"/>
    </source>
</evidence>
<feature type="compositionally biased region" description="Basic residues" evidence="1">
    <location>
        <begin position="27"/>
        <end position="56"/>
    </location>
</feature>
<dbReference type="AlphaFoldDB" id="A0A1S4KJJ0"/>
<keyword evidence="3" id="KW-1185">Reference proteome</keyword>
<feature type="region of interest" description="Disordered" evidence="1">
    <location>
        <begin position="1"/>
        <end position="71"/>
    </location>
</feature>
<protein>
    <submittedName>
        <fullName evidence="2">Uncharacterized protein</fullName>
    </submittedName>
</protein>
<sequence length="71" mass="7882">ERSTNRDKSTGVTSVRNAGGPFTSACKRSHRYGRTSRARRPRRRGRPATRHPRMRHLIAPAAAAVAQTNTT</sequence>